<evidence type="ECO:0008006" key="5">
    <source>
        <dbReference type="Google" id="ProtNLM"/>
    </source>
</evidence>
<accession>A0A3P7J5S1</accession>
<evidence type="ECO:0000256" key="2">
    <source>
        <dbReference type="SAM" id="SignalP"/>
    </source>
</evidence>
<organism evidence="3 4">
    <name type="scientific">Strongylus vulgaris</name>
    <name type="common">Blood worm</name>
    <dbReference type="NCBI Taxonomy" id="40348"/>
    <lineage>
        <taxon>Eukaryota</taxon>
        <taxon>Metazoa</taxon>
        <taxon>Ecdysozoa</taxon>
        <taxon>Nematoda</taxon>
        <taxon>Chromadorea</taxon>
        <taxon>Rhabditida</taxon>
        <taxon>Rhabditina</taxon>
        <taxon>Rhabditomorpha</taxon>
        <taxon>Strongyloidea</taxon>
        <taxon>Strongylidae</taxon>
        <taxon>Strongylus</taxon>
    </lineage>
</organism>
<dbReference type="EMBL" id="UYYB01029412">
    <property type="protein sequence ID" value="VDM73204.1"/>
    <property type="molecule type" value="Genomic_DNA"/>
</dbReference>
<keyword evidence="2" id="KW-0732">Signal</keyword>
<proteinExistence type="predicted"/>
<feature type="region of interest" description="Disordered" evidence="1">
    <location>
        <begin position="63"/>
        <end position="89"/>
    </location>
</feature>
<gene>
    <name evidence="3" type="ORF">SVUK_LOCUS8202</name>
</gene>
<name>A0A3P7J5S1_STRVU</name>
<protein>
    <recommendedName>
        <fullName evidence="5">Secreted protein</fullName>
    </recommendedName>
</protein>
<evidence type="ECO:0000313" key="3">
    <source>
        <dbReference type="EMBL" id="VDM73204.1"/>
    </source>
</evidence>
<evidence type="ECO:0000313" key="4">
    <source>
        <dbReference type="Proteomes" id="UP000270094"/>
    </source>
</evidence>
<dbReference type="Proteomes" id="UP000270094">
    <property type="component" value="Unassembled WGS sequence"/>
</dbReference>
<feature type="compositionally biased region" description="Acidic residues" evidence="1">
    <location>
        <begin position="73"/>
        <end position="88"/>
    </location>
</feature>
<feature type="signal peptide" evidence="2">
    <location>
        <begin position="1"/>
        <end position="23"/>
    </location>
</feature>
<evidence type="ECO:0000256" key="1">
    <source>
        <dbReference type="SAM" id="MobiDB-lite"/>
    </source>
</evidence>
<sequence>MGYVAGELRLILLFVVAFEAVLAPPVLQQAVVAVVDPQNAADLLVRGSYIGEQRIDYDYEEHLNSTQHHHVEDEEGEDSEIDQGDSEVSEERCVVCLLL</sequence>
<feature type="chain" id="PRO_5018124344" description="Secreted protein" evidence="2">
    <location>
        <begin position="24"/>
        <end position="99"/>
    </location>
</feature>
<dbReference type="AlphaFoldDB" id="A0A3P7J5S1"/>
<reference evidence="3 4" key="1">
    <citation type="submission" date="2018-11" db="EMBL/GenBank/DDBJ databases">
        <authorList>
            <consortium name="Pathogen Informatics"/>
        </authorList>
    </citation>
    <scope>NUCLEOTIDE SEQUENCE [LARGE SCALE GENOMIC DNA]</scope>
</reference>
<keyword evidence="4" id="KW-1185">Reference proteome</keyword>